<name>A0A850HJ82_9FIRM</name>
<evidence type="ECO:0000256" key="7">
    <source>
        <dbReference type="ARBA" id="ARBA00022989"/>
    </source>
</evidence>
<comment type="catalytic activity">
    <reaction evidence="10">
        <text>Cd(2+)(in) + ATP + H2O = Cd(2+)(out) + ADP + phosphate + H(+)</text>
        <dbReference type="Rhea" id="RHEA:12132"/>
        <dbReference type="ChEBI" id="CHEBI:15377"/>
        <dbReference type="ChEBI" id="CHEBI:15378"/>
        <dbReference type="ChEBI" id="CHEBI:30616"/>
        <dbReference type="ChEBI" id="CHEBI:43474"/>
        <dbReference type="ChEBI" id="CHEBI:48775"/>
        <dbReference type="ChEBI" id="CHEBI:456216"/>
        <dbReference type="EC" id="7.2.2.21"/>
    </reaction>
</comment>
<dbReference type="GO" id="GO:0016887">
    <property type="term" value="F:ATP hydrolysis activity"/>
    <property type="evidence" value="ECO:0007669"/>
    <property type="project" value="InterPro"/>
</dbReference>
<dbReference type="SFLD" id="SFLDG00002">
    <property type="entry name" value="C1.7:_P-type_atpase_like"/>
    <property type="match status" value="1"/>
</dbReference>
<dbReference type="Proteomes" id="UP000528555">
    <property type="component" value="Unassembled WGS sequence"/>
</dbReference>
<feature type="transmembrane region" description="Helical" evidence="11">
    <location>
        <begin position="7"/>
        <end position="25"/>
    </location>
</feature>
<organism evidence="14 15">
    <name type="scientific">Dorea phocaeensis</name>
    <dbReference type="NCBI Taxonomy" id="2040291"/>
    <lineage>
        <taxon>Bacteria</taxon>
        <taxon>Bacillati</taxon>
        <taxon>Bacillota</taxon>
        <taxon>Clostridia</taxon>
        <taxon>Lachnospirales</taxon>
        <taxon>Lachnospiraceae</taxon>
        <taxon>Dorea</taxon>
    </lineage>
</organism>
<keyword evidence="6" id="KW-1278">Translocase</keyword>
<dbReference type="InterPro" id="IPR008250">
    <property type="entry name" value="ATPase_P-typ_transduc_dom_A_sf"/>
</dbReference>
<dbReference type="PRINTS" id="PR00120">
    <property type="entry name" value="HATPASE"/>
</dbReference>
<feature type="domain" description="P-type ATPase A" evidence="12">
    <location>
        <begin position="119"/>
        <end position="218"/>
    </location>
</feature>
<dbReference type="NCBIfam" id="TIGR01525">
    <property type="entry name" value="ATPase-IB_hvy"/>
    <property type="match status" value="1"/>
</dbReference>
<evidence type="ECO:0000259" key="12">
    <source>
        <dbReference type="Pfam" id="PF00122"/>
    </source>
</evidence>
<dbReference type="NCBIfam" id="TIGR01494">
    <property type="entry name" value="ATPase_P-type"/>
    <property type="match status" value="1"/>
</dbReference>
<evidence type="ECO:0000256" key="2">
    <source>
        <dbReference type="ARBA" id="ARBA00006024"/>
    </source>
</evidence>
<dbReference type="InterPro" id="IPR059000">
    <property type="entry name" value="ATPase_P-type_domA"/>
</dbReference>
<dbReference type="PANTHER" id="PTHR48085">
    <property type="entry name" value="CADMIUM/ZINC-TRANSPORTING ATPASE HMA2-RELATED"/>
    <property type="match status" value="1"/>
</dbReference>
<dbReference type="GO" id="GO:0005524">
    <property type="term" value="F:ATP binding"/>
    <property type="evidence" value="ECO:0007669"/>
    <property type="project" value="UniProtKB-UniRule"/>
</dbReference>
<dbReference type="SUPFAM" id="SSF56784">
    <property type="entry name" value="HAD-like"/>
    <property type="match status" value="1"/>
</dbReference>
<dbReference type="NCBIfam" id="TIGR01512">
    <property type="entry name" value="ATPase-IB2_Cd"/>
    <property type="match status" value="1"/>
</dbReference>
<dbReference type="SFLD" id="SFLDF00027">
    <property type="entry name" value="p-type_atpase"/>
    <property type="match status" value="1"/>
</dbReference>
<dbReference type="InterPro" id="IPR044492">
    <property type="entry name" value="P_typ_ATPase_HD_dom"/>
</dbReference>
<accession>A0A850HJ82</accession>
<dbReference type="RefSeq" id="WP_173814694.1">
    <property type="nucleotide sequence ID" value="NZ_JAAITX010000004.1"/>
</dbReference>
<feature type="transmembrane region" description="Helical" evidence="11">
    <location>
        <begin position="237"/>
        <end position="259"/>
    </location>
</feature>
<dbReference type="EMBL" id="JAAIUO010000004">
    <property type="protein sequence ID" value="NSK14676.1"/>
    <property type="molecule type" value="Genomic_DNA"/>
</dbReference>
<reference evidence="15 16" key="1">
    <citation type="journal article" date="2020" name="Cell Host Microbe">
        <title>Functional and Genomic Variation between Human-Derived Isolates of Lachnospiraceae Reveals Inter- and Intra-Species Diversity.</title>
        <authorList>
            <person name="Sorbara M.T."/>
            <person name="Littmann E.R."/>
            <person name="Fontana E."/>
            <person name="Moody T.U."/>
            <person name="Kohout C.E."/>
            <person name="Gjonbalaj M."/>
            <person name="Eaton V."/>
            <person name="Seok R."/>
            <person name="Leiner I.M."/>
            <person name="Pamer E.G."/>
        </authorList>
    </citation>
    <scope>NUCLEOTIDE SEQUENCE [LARGE SCALE GENOMIC DNA]</scope>
    <source>
        <strain evidence="14 15">MSK.17.11</strain>
        <strain evidence="13 16">MSK.17.38</strain>
    </source>
</reference>
<evidence type="ECO:0000256" key="8">
    <source>
        <dbReference type="ARBA" id="ARBA00023136"/>
    </source>
</evidence>
<dbReference type="GO" id="GO:0008551">
    <property type="term" value="F:P-type cadmium transporter activity"/>
    <property type="evidence" value="ECO:0007669"/>
    <property type="project" value="UniProtKB-EC"/>
</dbReference>
<feature type="transmembrane region" description="Helical" evidence="11">
    <location>
        <begin position="88"/>
        <end position="105"/>
    </location>
</feature>
<dbReference type="InterPro" id="IPR023214">
    <property type="entry name" value="HAD_sf"/>
</dbReference>
<evidence type="ECO:0000256" key="3">
    <source>
        <dbReference type="ARBA" id="ARBA00022539"/>
    </source>
</evidence>
<evidence type="ECO:0000256" key="9">
    <source>
        <dbReference type="ARBA" id="ARBA00039103"/>
    </source>
</evidence>
<proteinExistence type="inferred from homology"/>
<comment type="similarity">
    <text evidence="2 11">Belongs to the cation transport ATPase (P-type) (TC 3.A.3) family. Type IB subfamily.</text>
</comment>
<evidence type="ECO:0000313" key="16">
    <source>
        <dbReference type="Proteomes" id="UP000701680"/>
    </source>
</evidence>
<evidence type="ECO:0000256" key="11">
    <source>
        <dbReference type="RuleBase" id="RU362081"/>
    </source>
</evidence>
<keyword evidence="5 11" id="KW-0479">Metal-binding</keyword>
<dbReference type="SUPFAM" id="SSF81653">
    <property type="entry name" value="Calcium ATPase, transduction domain A"/>
    <property type="match status" value="1"/>
</dbReference>
<dbReference type="PROSITE" id="PS00154">
    <property type="entry name" value="ATPASE_E1_E2"/>
    <property type="match status" value="1"/>
</dbReference>
<dbReference type="SFLD" id="SFLDS00003">
    <property type="entry name" value="Haloacid_Dehalogenase"/>
    <property type="match status" value="1"/>
</dbReference>
<sequence>MTKELKIRSIIYGIGVLIYVCAVMVTRKHTVADEVQFVWFLAAYLVIGFGAFQKLAEQILQKKFLTEYTLMILATVGAFGIARYREGVLVMLLFELGMIFESFATDSAKRSITKMLNIRPEYATRKVHGKEYQVAPSALKLGNTIVIKPGERIPVDAVVTEGTTSIDMKALTGESVPKSVQPGEKIYSGCINLNAVIEAKVLAVYQDSTVSRITEMVERAQDEKAESENFITRFSKIYTPIMLILALLVMIYPPLTFSYGNWDTWIYRGLIFLVVACPSGMMISVPIAFLGGIASAACHGIVVKGGNYLEDLTKADTFIFDKTGTLTEGVFHVKEIKAVGMSNEELLRIAAHVESYSNHPIAQSLQDAYDGEISQVKVGRMREIPGYGISATFEGQKVYMGSKRLMEKRRIVCDTVSKPGTVVYVALGDKYAGYIVIADTIKEKARTTLRYLKEKREAVLVMMTGDTENASIPVAKELKMDYAYTDLMPTDKMEQLEEFMELQDGMERVVCVGDGINDAPVLARADVGIAMGAMGSAAAVEAADIILMDDELPRIKDAIKIAKETLRVVTQNITFALVIKAVILVLAAIGYFIMWEAIIAEVGVMFAGILNAVWVVRYRV</sequence>
<evidence type="ECO:0000313" key="13">
    <source>
        <dbReference type="EMBL" id="NSK14676.1"/>
    </source>
</evidence>
<evidence type="ECO:0000256" key="10">
    <source>
        <dbReference type="ARBA" id="ARBA00049338"/>
    </source>
</evidence>
<keyword evidence="4 11" id="KW-0812">Transmembrane</keyword>
<evidence type="ECO:0000313" key="15">
    <source>
        <dbReference type="Proteomes" id="UP000528555"/>
    </source>
</evidence>
<dbReference type="Proteomes" id="UP000701680">
    <property type="component" value="Unassembled WGS sequence"/>
</dbReference>
<keyword evidence="11" id="KW-0067">ATP-binding</keyword>
<dbReference type="InterPro" id="IPR027256">
    <property type="entry name" value="P-typ_ATPase_IB"/>
</dbReference>
<dbReference type="EMBL" id="JAAITX010000004">
    <property type="protein sequence ID" value="NVH58450.1"/>
    <property type="molecule type" value="Genomic_DNA"/>
</dbReference>
<comment type="subcellular location">
    <subcellularLocation>
        <location evidence="11">Cell membrane</location>
    </subcellularLocation>
    <subcellularLocation>
        <location evidence="1">Membrane</location>
        <topology evidence="1">Multi-pass membrane protein</topology>
    </subcellularLocation>
</comment>
<protein>
    <recommendedName>
        <fullName evidence="9">Cd(2+)-exporting ATPase</fullName>
        <ecNumber evidence="9">7.2.2.21</ecNumber>
    </recommendedName>
</protein>
<dbReference type="InterPro" id="IPR018303">
    <property type="entry name" value="ATPase_P-typ_P_site"/>
</dbReference>
<keyword evidence="7 11" id="KW-1133">Transmembrane helix</keyword>
<feature type="transmembrane region" description="Helical" evidence="11">
    <location>
        <begin position="37"/>
        <end position="52"/>
    </location>
</feature>
<evidence type="ECO:0000256" key="5">
    <source>
        <dbReference type="ARBA" id="ARBA00022723"/>
    </source>
</evidence>
<feature type="transmembrane region" description="Helical" evidence="11">
    <location>
        <begin position="265"/>
        <end position="290"/>
    </location>
</feature>
<feature type="transmembrane region" description="Helical" evidence="11">
    <location>
        <begin position="573"/>
        <end position="592"/>
    </location>
</feature>
<reference evidence="14" key="2">
    <citation type="submission" date="2020-02" db="EMBL/GenBank/DDBJ databases">
        <authorList>
            <person name="Littmann E."/>
            <person name="Sorbara M."/>
        </authorList>
    </citation>
    <scope>NUCLEOTIDE SEQUENCE</scope>
    <source>
        <strain evidence="14">MSK.17.11</strain>
        <strain evidence="13">MSK.17.38</strain>
    </source>
</reference>
<gene>
    <name evidence="14" type="primary">cadA</name>
    <name evidence="14" type="ORF">G5A66_07275</name>
    <name evidence="13" type="ORF">G5A75_07295</name>
</gene>
<dbReference type="EC" id="7.2.2.21" evidence="9"/>
<dbReference type="AlphaFoldDB" id="A0A850HJ82"/>
<dbReference type="Gene3D" id="3.40.1110.10">
    <property type="entry name" value="Calcium-transporting ATPase, cytoplasmic domain N"/>
    <property type="match status" value="1"/>
</dbReference>
<dbReference type="Pfam" id="PF00702">
    <property type="entry name" value="Hydrolase"/>
    <property type="match status" value="1"/>
</dbReference>
<evidence type="ECO:0000256" key="6">
    <source>
        <dbReference type="ARBA" id="ARBA00022967"/>
    </source>
</evidence>
<dbReference type="Pfam" id="PF00122">
    <property type="entry name" value="E1-E2_ATPase"/>
    <property type="match status" value="1"/>
</dbReference>
<dbReference type="PANTHER" id="PTHR48085:SF5">
    <property type="entry name" value="CADMIUM_ZINC-TRANSPORTING ATPASE HMA4-RELATED"/>
    <property type="match status" value="1"/>
</dbReference>
<keyword evidence="15" id="KW-1185">Reference proteome</keyword>
<dbReference type="InterPro" id="IPR001757">
    <property type="entry name" value="P_typ_ATPase"/>
</dbReference>
<dbReference type="InterPro" id="IPR023299">
    <property type="entry name" value="ATPase_P-typ_cyto_dom_N"/>
</dbReference>
<dbReference type="SUPFAM" id="SSF81665">
    <property type="entry name" value="Calcium ATPase, transmembrane domain M"/>
    <property type="match status" value="1"/>
</dbReference>
<feature type="transmembrane region" description="Helical" evidence="11">
    <location>
        <begin position="64"/>
        <end position="82"/>
    </location>
</feature>
<dbReference type="Gene3D" id="2.70.150.10">
    <property type="entry name" value="Calcium-transporting ATPase, cytoplasmic transduction domain A"/>
    <property type="match status" value="1"/>
</dbReference>
<keyword evidence="8 11" id="KW-0472">Membrane</keyword>
<dbReference type="PRINTS" id="PR00119">
    <property type="entry name" value="CATATPASE"/>
</dbReference>
<keyword evidence="3" id="KW-0104">Cadmium</keyword>
<dbReference type="InterPro" id="IPR036412">
    <property type="entry name" value="HAD-like_sf"/>
</dbReference>
<keyword evidence="11" id="KW-0547">Nucleotide-binding</keyword>
<feature type="transmembrane region" description="Helical" evidence="11">
    <location>
        <begin position="598"/>
        <end position="616"/>
    </location>
</feature>
<dbReference type="GO" id="GO:0046872">
    <property type="term" value="F:metal ion binding"/>
    <property type="evidence" value="ECO:0007669"/>
    <property type="project" value="UniProtKB-KW"/>
</dbReference>
<dbReference type="Gene3D" id="3.40.50.1000">
    <property type="entry name" value="HAD superfamily/HAD-like"/>
    <property type="match status" value="1"/>
</dbReference>
<keyword evidence="11" id="KW-1003">Cell membrane</keyword>
<dbReference type="InterPro" id="IPR023298">
    <property type="entry name" value="ATPase_P-typ_TM_dom_sf"/>
</dbReference>
<comment type="caution">
    <text evidence="14">The sequence shown here is derived from an EMBL/GenBank/DDBJ whole genome shotgun (WGS) entry which is preliminary data.</text>
</comment>
<dbReference type="InterPro" id="IPR051014">
    <property type="entry name" value="Cation_Transport_ATPase_IB"/>
</dbReference>
<evidence type="ECO:0000256" key="4">
    <source>
        <dbReference type="ARBA" id="ARBA00022692"/>
    </source>
</evidence>
<evidence type="ECO:0000256" key="1">
    <source>
        <dbReference type="ARBA" id="ARBA00004141"/>
    </source>
</evidence>
<evidence type="ECO:0000313" key="14">
    <source>
        <dbReference type="EMBL" id="NVH58450.1"/>
    </source>
</evidence>
<dbReference type="GO" id="GO:0005886">
    <property type="term" value="C:plasma membrane"/>
    <property type="evidence" value="ECO:0007669"/>
    <property type="project" value="UniProtKB-SubCell"/>
</dbReference>